<protein>
    <submittedName>
        <fullName evidence="7">PLP-dependent aminotransferase family protein</fullName>
    </submittedName>
</protein>
<evidence type="ECO:0000256" key="4">
    <source>
        <dbReference type="ARBA" id="ARBA00023125"/>
    </source>
</evidence>
<dbReference type="SUPFAM" id="SSF46785">
    <property type="entry name" value="Winged helix' DNA-binding domain"/>
    <property type="match status" value="1"/>
</dbReference>
<keyword evidence="3" id="KW-0805">Transcription regulation</keyword>
<dbReference type="OrthoDB" id="9804020at2"/>
<dbReference type="GO" id="GO:0003677">
    <property type="term" value="F:DNA binding"/>
    <property type="evidence" value="ECO:0007669"/>
    <property type="project" value="UniProtKB-KW"/>
</dbReference>
<keyword evidence="8" id="KW-1185">Reference proteome</keyword>
<evidence type="ECO:0000256" key="1">
    <source>
        <dbReference type="ARBA" id="ARBA00005384"/>
    </source>
</evidence>
<evidence type="ECO:0000256" key="2">
    <source>
        <dbReference type="ARBA" id="ARBA00022898"/>
    </source>
</evidence>
<dbReference type="CDD" id="cd07377">
    <property type="entry name" value="WHTH_GntR"/>
    <property type="match status" value="1"/>
</dbReference>
<dbReference type="Gene3D" id="1.10.10.10">
    <property type="entry name" value="Winged helix-like DNA-binding domain superfamily/Winged helix DNA-binding domain"/>
    <property type="match status" value="1"/>
</dbReference>
<keyword evidence="2" id="KW-0663">Pyridoxal phosphate</keyword>
<dbReference type="AlphaFoldDB" id="A0A557QJD2"/>
<dbReference type="Pfam" id="PF00155">
    <property type="entry name" value="Aminotran_1_2"/>
    <property type="match status" value="1"/>
</dbReference>
<dbReference type="Pfam" id="PF00392">
    <property type="entry name" value="GntR"/>
    <property type="match status" value="1"/>
</dbReference>
<comment type="similarity">
    <text evidence="1">In the C-terminal section; belongs to the class-I pyridoxal-phosphate-dependent aminotransferase family.</text>
</comment>
<comment type="caution">
    <text evidence="7">The sequence shown here is derived from an EMBL/GenBank/DDBJ whole genome shotgun (WGS) entry which is preliminary data.</text>
</comment>
<evidence type="ECO:0000313" key="7">
    <source>
        <dbReference type="EMBL" id="TVO53022.1"/>
    </source>
</evidence>
<dbReference type="RefSeq" id="WP_144310281.1">
    <property type="nucleotide sequence ID" value="NZ_VMNK01000015.1"/>
</dbReference>
<evidence type="ECO:0000256" key="5">
    <source>
        <dbReference type="ARBA" id="ARBA00023163"/>
    </source>
</evidence>
<dbReference type="EMBL" id="VMNK01000015">
    <property type="protein sequence ID" value="TVO53022.1"/>
    <property type="molecule type" value="Genomic_DNA"/>
</dbReference>
<dbReference type="InterPro" id="IPR051446">
    <property type="entry name" value="HTH_trans_reg/aminotransferase"/>
</dbReference>
<keyword evidence="4" id="KW-0238">DNA-binding</keyword>
<dbReference type="SMART" id="SM00345">
    <property type="entry name" value="HTH_GNTR"/>
    <property type="match status" value="1"/>
</dbReference>
<proteinExistence type="inferred from homology"/>
<evidence type="ECO:0000259" key="6">
    <source>
        <dbReference type="PROSITE" id="PS50949"/>
    </source>
</evidence>
<dbReference type="InterPro" id="IPR004839">
    <property type="entry name" value="Aminotransferase_I/II_large"/>
</dbReference>
<dbReference type="Proteomes" id="UP000319502">
    <property type="component" value="Unassembled WGS sequence"/>
</dbReference>
<dbReference type="PANTHER" id="PTHR46577:SF1">
    <property type="entry name" value="HTH-TYPE TRANSCRIPTIONAL REGULATORY PROTEIN GABR"/>
    <property type="match status" value="1"/>
</dbReference>
<dbReference type="PROSITE" id="PS50949">
    <property type="entry name" value="HTH_GNTR"/>
    <property type="match status" value="1"/>
</dbReference>
<dbReference type="PANTHER" id="PTHR46577">
    <property type="entry name" value="HTH-TYPE TRANSCRIPTIONAL REGULATORY PROTEIN GABR"/>
    <property type="match status" value="1"/>
</dbReference>
<dbReference type="CDD" id="cd00609">
    <property type="entry name" value="AAT_like"/>
    <property type="match status" value="1"/>
</dbReference>
<reference evidence="7 8" key="1">
    <citation type="submission" date="2019-07" db="EMBL/GenBank/DDBJ databases">
        <title>The pathways for chlorine oxyanion respiration interact through the shared metabolite chlorate.</title>
        <authorList>
            <person name="Barnum T.P."/>
            <person name="Cheng Y."/>
            <person name="Hill K.A."/>
            <person name="Lucas L.N."/>
            <person name="Carlson H.K."/>
            <person name="Coates J.D."/>
        </authorList>
    </citation>
    <scope>NUCLEOTIDE SEQUENCE [LARGE SCALE GENOMIC DNA]</scope>
    <source>
        <strain evidence="7 8">SFB-3</strain>
    </source>
</reference>
<gene>
    <name evidence="7" type="ORF">FHP91_14525</name>
</gene>
<evidence type="ECO:0000256" key="3">
    <source>
        <dbReference type="ARBA" id="ARBA00023015"/>
    </source>
</evidence>
<keyword evidence="7" id="KW-0808">Transferase</keyword>
<keyword evidence="7" id="KW-0032">Aminotransferase</keyword>
<dbReference type="InterPro" id="IPR036388">
    <property type="entry name" value="WH-like_DNA-bd_sf"/>
</dbReference>
<dbReference type="GO" id="GO:0030170">
    <property type="term" value="F:pyridoxal phosphate binding"/>
    <property type="evidence" value="ECO:0007669"/>
    <property type="project" value="InterPro"/>
</dbReference>
<dbReference type="GO" id="GO:0003700">
    <property type="term" value="F:DNA-binding transcription factor activity"/>
    <property type="evidence" value="ECO:0007669"/>
    <property type="project" value="InterPro"/>
</dbReference>
<feature type="domain" description="HTH gntR-type" evidence="6">
    <location>
        <begin position="15"/>
        <end position="83"/>
    </location>
</feature>
<dbReference type="InterPro" id="IPR000524">
    <property type="entry name" value="Tscrpt_reg_HTH_GntR"/>
</dbReference>
<dbReference type="InterPro" id="IPR036390">
    <property type="entry name" value="WH_DNA-bd_sf"/>
</dbReference>
<dbReference type="GO" id="GO:0008483">
    <property type="term" value="F:transaminase activity"/>
    <property type="evidence" value="ECO:0007669"/>
    <property type="project" value="UniProtKB-KW"/>
</dbReference>
<keyword evidence="5" id="KW-0804">Transcription</keyword>
<dbReference type="InterPro" id="IPR015422">
    <property type="entry name" value="PyrdxlP-dep_Trfase_small"/>
</dbReference>
<accession>A0A557QJD2</accession>
<dbReference type="Gene3D" id="3.40.640.10">
    <property type="entry name" value="Type I PLP-dependent aspartate aminotransferase-like (Major domain)"/>
    <property type="match status" value="1"/>
</dbReference>
<dbReference type="InterPro" id="IPR015424">
    <property type="entry name" value="PyrdxlP-dep_Trfase"/>
</dbReference>
<organism evidence="7 8">
    <name type="scientific">Denitromonas halophila</name>
    <dbReference type="NCBI Taxonomy" id="1629404"/>
    <lineage>
        <taxon>Bacteria</taxon>
        <taxon>Pseudomonadati</taxon>
        <taxon>Pseudomonadota</taxon>
        <taxon>Betaproteobacteria</taxon>
        <taxon>Rhodocyclales</taxon>
        <taxon>Zoogloeaceae</taxon>
        <taxon>Denitromonas</taxon>
    </lineage>
</organism>
<name>A0A557QJD2_9RHOO</name>
<sequence>MEQWRKALDAVRSGESKYKVLVEAITRDIDSGVLKEGVRLPPQRQVSLAVGISVQTVTNAYKELEQHGLIRCEVGRGSFVAKRVTEKVATYMLDRAERALFDFSIVRIVHTAEHGRLWRKACADLATQVDQPWMRAYRPIAGFEYHRAAGVEWMASLGHEARVETTLITNGASHAIFLALASLVSPGDVVLSENITDHGVIGTAQVLGFTLKGLDTDEYGIQPDHFEEMCANERITALVITPNLNNPTSSIMPDARRRAIARIAERYGVYVIEDDVFGPLLSRRAQPIANHIPELGFYCTSLTKSVLTGLRTGYLSMPRKMALRVESILRVNCWMATPLMAEIATRWIADGTANHLIEIQRERLGRRHDMVLEVLGDYRLGSHPESLSAWLRIPQHWRLDALAQQLRNSHIAVTLPDPFLVLGTPRPDAIRICLGAEGSDVRMHSALSTLRSVFQQYPHVHATL</sequence>
<dbReference type="Gene3D" id="3.90.1150.10">
    <property type="entry name" value="Aspartate Aminotransferase, domain 1"/>
    <property type="match status" value="1"/>
</dbReference>
<evidence type="ECO:0000313" key="8">
    <source>
        <dbReference type="Proteomes" id="UP000319502"/>
    </source>
</evidence>
<dbReference type="SUPFAM" id="SSF53383">
    <property type="entry name" value="PLP-dependent transferases"/>
    <property type="match status" value="1"/>
</dbReference>
<dbReference type="InterPro" id="IPR015421">
    <property type="entry name" value="PyrdxlP-dep_Trfase_major"/>
</dbReference>